<keyword evidence="4" id="KW-1185">Reference proteome</keyword>
<feature type="signal peptide" evidence="2">
    <location>
        <begin position="1"/>
        <end position="23"/>
    </location>
</feature>
<sequence>MFFRFLRLAVATLILTLGAPTFGQTGDTGQLQQLVNDFGFQLNMLRDFDGRAAEERTRALAVALDRWNSSTRTDADYQKMKQWLDAAIDATMPGSKDPLPALPWFEKRLAEAPQLPLPNEPQLAKAPAEEAPEPAATAGHRIANNPQAKGEPERQPTPERPAPAPAPAAAESPQVASFWQRHPGARPLKLENPFEDDEPLATTSLTKRVAMRPTAFSSTSDAPSTVGVNTAELSARVRGYTHGLKGVEARLVASPTMSMEELLSVVRELRQLASQRDFVSMYLDVVALDHPDQVPQLPTLDDAKSMAQQRIEQLRKRDTGHTAAMESLQQMLSDL</sequence>
<dbReference type="Proteomes" id="UP001155241">
    <property type="component" value="Unassembled WGS sequence"/>
</dbReference>
<dbReference type="AlphaFoldDB" id="A0A9X2JIU9"/>
<evidence type="ECO:0000256" key="2">
    <source>
        <dbReference type="SAM" id="SignalP"/>
    </source>
</evidence>
<dbReference type="EMBL" id="JAMXLR010000090">
    <property type="protein sequence ID" value="MCO6047201.1"/>
    <property type="molecule type" value="Genomic_DNA"/>
</dbReference>
<dbReference type="RefSeq" id="WP_252855313.1">
    <property type="nucleotide sequence ID" value="NZ_JAMXLR010000090.1"/>
</dbReference>
<proteinExistence type="predicted"/>
<accession>A0A9X2JIU9</accession>
<evidence type="ECO:0000313" key="4">
    <source>
        <dbReference type="Proteomes" id="UP001155241"/>
    </source>
</evidence>
<reference evidence="3" key="1">
    <citation type="submission" date="2022-06" db="EMBL/GenBank/DDBJ databases">
        <title>Aeoliella straminimaris, a novel planctomycete from sediments.</title>
        <authorList>
            <person name="Vitorino I.R."/>
            <person name="Lage O.M."/>
        </authorList>
    </citation>
    <scope>NUCLEOTIDE SEQUENCE</scope>
    <source>
        <strain evidence="3">ICT_H6.2</strain>
    </source>
</reference>
<feature type="region of interest" description="Disordered" evidence="1">
    <location>
        <begin position="117"/>
        <end position="174"/>
    </location>
</feature>
<name>A0A9X2JIU9_9BACT</name>
<comment type="caution">
    <text evidence="3">The sequence shown here is derived from an EMBL/GenBank/DDBJ whole genome shotgun (WGS) entry which is preliminary data.</text>
</comment>
<evidence type="ECO:0000313" key="3">
    <source>
        <dbReference type="EMBL" id="MCO6047201.1"/>
    </source>
</evidence>
<keyword evidence="2" id="KW-0732">Signal</keyword>
<protein>
    <submittedName>
        <fullName evidence="3">Uncharacterized protein</fullName>
    </submittedName>
</protein>
<organism evidence="3 4">
    <name type="scientific">Aeoliella straminimaris</name>
    <dbReference type="NCBI Taxonomy" id="2954799"/>
    <lineage>
        <taxon>Bacteria</taxon>
        <taxon>Pseudomonadati</taxon>
        <taxon>Planctomycetota</taxon>
        <taxon>Planctomycetia</taxon>
        <taxon>Pirellulales</taxon>
        <taxon>Lacipirellulaceae</taxon>
        <taxon>Aeoliella</taxon>
    </lineage>
</organism>
<feature type="chain" id="PRO_5040776971" evidence="2">
    <location>
        <begin position="24"/>
        <end position="335"/>
    </location>
</feature>
<evidence type="ECO:0000256" key="1">
    <source>
        <dbReference type="SAM" id="MobiDB-lite"/>
    </source>
</evidence>
<gene>
    <name evidence="3" type="ORF">NG895_25155</name>
</gene>